<protein>
    <recommendedName>
        <fullName evidence="3">Tetratricopeptide repeat</fullName>
    </recommendedName>
</protein>
<accession>A0A0P7ZQU0</accession>
<gene>
    <name evidence="1" type="ORF">HLUCCA11_22030</name>
</gene>
<dbReference type="SUPFAM" id="SSF48452">
    <property type="entry name" value="TPR-like"/>
    <property type="match status" value="1"/>
</dbReference>
<sequence length="128" mass="14873">MYSYQSQTYTALQQYEKGIEVAEVALEILAETNAREVILHTLYAQSNHYYNLAERAYKERDYVQALSFSEQALDIAQQHLTLSEEAVQVVVEDFPEGGPLDAYIESEEERQNEIEFALANKRIRLHRK</sequence>
<comment type="caution">
    <text evidence="1">The sequence shown here is derived from an EMBL/GenBank/DDBJ whole genome shotgun (WGS) entry which is preliminary data.</text>
</comment>
<proteinExistence type="predicted"/>
<name>A0A0P7ZQU0_9CYAN</name>
<dbReference type="EMBL" id="LJZR01000065">
    <property type="protein sequence ID" value="KPQ32199.1"/>
    <property type="molecule type" value="Genomic_DNA"/>
</dbReference>
<dbReference type="InterPro" id="IPR011990">
    <property type="entry name" value="TPR-like_helical_dom_sf"/>
</dbReference>
<evidence type="ECO:0000313" key="1">
    <source>
        <dbReference type="EMBL" id="KPQ32199.1"/>
    </source>
</evidence>
<dbReference type="AlphaFoldDB" id="A0A0P7ZQU0"/>
<evidence type="ECO:0008006" key="3">
    <source>
        <dbReference type="Google" id="ProtNLM"/>
    </source>
</evidence>
<evidence type="ECO:0000313" key="2">
    <source>
        <dbReference type="Proteomes" id="UP000050465"/>
    </source>
</evidence>
<dbReference type="STRING" id="1666911.HLUCCA11_22030"/>
<organism evidence="1 2">
    <name type="scientific">Phormidesmis priestleyi Ana</name>
    <dbReference type="NCBI Taxonomy" id="1666911"/>
    <lineage>
        <taxon>Bacteria</taxon>
        <taxon>Bacillati</taxon>
        <taxon>Cyanobacteriota</taxon>
        <taxon>Cyanophyceae</taxon>
        <taxon>Leptolyngbyales</taxon>
        <taxon>Leptolyngbyaceae</taxon>
        <taxon>Phormidesmis</taxon>
    </lineage>
</organism>
<reference evidence="1 2" key="1">
    <citation type="submission" date="2015-09" db="EMBL/GenBank/DDBJ databases">
        <title>Identification and resolution of microdiversity through metagenomic sequencing of parallel consortia.</title>
        <authorList>
            <person name="Nelson W.C."/>
            <person name="Romine M.F."/>
            <person name="Lindemann S.R."/>
        </authorList>
    </citation>
    <scope>NUCLEOTIDE SEQUENCE [LARGE SCALE GENOMIC DNA]</scope>
    <source>
        <strain evidence="1">Ana</strain>
    </source>
</reference>
<dbReference type="Gene3D" id="1.25.40.10">
    <property type="entry name" value="Tetratricopeptide repeat domain"/>
    <property type="match status" value="1"/>
</dbReference>
<dbReference type="Proteomes" id="UP000050465">
    <property type="component" value="Unassembled WGS sequence"/>
</dbReference>